<reference evidence="3 4" key="1">
    <citation type="submission" date="2020-04" db="EMBL/GenBank/DDBJ databases">
        <title>Perkinsus chesapeaki whole genome sequence.</title>
        <authorList>
            <person name="Bogema D.R."/>
        </authorList>
    </citation>
    <scope>NUCLEOTIDE SEQUENCE [LARGE SCALE GENOMIC DNA]</scope>
    <source>
        <strain evidence="3">ATCC PRA-425</strain>
    </source>
</reference>
<proteinExistence type="predicted"/>
<protein>
    <submittedName>
        <fullName evidence="3">Chromosome X 22</fullName>
    </submittedName>
</protein>
<dbReference type="InterPro" id="IPR058952">
    <property type="entry name" value="Ig_CFAP47"/>
</dbReference>
<dbReference type="GO" id="GO:0005929">
    <property type="term" value="C:cilium"/>
    <property type="evidence" value="ECO:0007669"/>
    <property type="project" value="TreeGrafter"/>
</dbReference>
<feature type="domain" description="Calponin-homology (CH)" evidence="2">
    <location>
        <begin position="1479"/>
        <end position="1593"/>
    </location>
</feature>
<dbReference type="EMBL" id="JAAPAO010000439">
    <property type="protein sequence ID" value="KAF4659790.1"/>
    <property type="molecule type" value="Genomic_DNA"/>
</dbReference>
<evidence type="ECO:0000313" key="3">
    <source>
        <dbReference type="EMBL" id="KAF4659790.1"/>
    </source>
</evidence>
<dbReference type="GO" id="GO:0060271">
    <property type="term" value="P:cilium assembly"/>
    <property type="evidence" value="ECO:0007669"/>
    <property type="project" value="TreeGrafter"/>
</dbReference>
<name>A0A7J6LL65_PERCH</name>
<dbReference type="OrthoDB" id="436723at2759"/>
<dbReference type="Pfam" id="PF26579">
    <property type="entry name" value="Ig_CFAP47"/>
    <property type="match status" value="1"/>
</dbReference>
<gene>
    <name evidence="3" type="ORF">FOL47_007421</name>
</gene>
<evidence type="ECO:0000259" key="2">
    <source>
        <dbReference type="PROSITE" id="PS50021"/>
    </source>
</evidence>
<keyword evidence="4" id="KW-1185">Reference proteome</keyword>
<organism evidence="3 4">
    <name type="scientific">Perkinsus chesapeaki</name>
    <name type="common">Clam parasite</name>
    <name type="synonym">Perkinsus andrewsi</name>
    <dbReference type="NCBI Taxonomy" id="330153"/>
    <lineage>
        <taxon>Eukaryota</taxon>
        <taxon>Sar</taxon>
        <taxon>Alveolata</taxon>
        <taxon>Perkinsozoa</taxon>
        <taxon>Perkinsea</taxon>
        <taxon>Perkinsida</taxon>
        <taxon>Perkinsidae</taxon>
        <taxon>Perkinsus</taxon>
    </lineage>
</organism>
<feature type="region of interest" description="Disordered" evidence="1">
    <location>
        <begin position="2736"/>
        <end position="2764"/>
    </location>
</feature>
<accession>A0A7J6LL65</accession>
<dbReference type="PROSITE" id="PS50021">
    <property type="entry name" value="CH"/>
    <property type="match status" value="1"/>
</dbReference>
<dbReference type="InterPro" id="IPR013783">
    <property type="entry name" value="Ig-like_fold"/>
</dbReference>
<comment type="caution">
    <text evidence="3">The sequence shown here is derived from an EMBL/GenBank/DDBJ whole genome shotgun (WGS) entry which is preliminary data.</text>
</comment>
<dbReference type="Gene3D" id="2.60.40.10">
    <property type="entry name" value="Immunoglobulins"/>
    <property type="match status" value="5"/>
</dbReference>
<dbReference type="Pfam" id="PF24529">
    <property type="entry name" value="CFAP47"/>
    <property type="match status" value="1"/>
</dbReference>
<dbReference type="Gene3D" id="1.10.418.10">
    <property type="entry name" value="Calponin-like domain"/>
    <property type="match status" value="1"/>
</dbReference>
<dbReference type="InterPro" id="IPR056343">
    <property type="entry name" value="CFAP47_dom"/>
</dbReference>
<dbReference type="PANTHER" id="PTHR45912:SF3">
    <property type="entry name" value="CILIA- AND FLAGELLA-ASSOCIATED PROTEIN 47"/>
    <property type="match status" value="1"/>
</dbReference>
<sequence>MELSTEVINFGIVPTDRPSYQEVLIKNGSKEEQQFTFSKREEKGAGSVDVRIQPETAEVAPGATLRAVIELRMTDPSSTGGPFEIIYDADLGGRSTRSQLQLMGTFVKPSLEMVVEGADPETVDFGQVYFGLRKTVKVRLINEGPLSLPFSSSIEEADDIPAGVIEVSPLGGVVKAFDTTTIHVTFRPPKYIDQKGFQCTRAAQEVHTEYKCVVKVECEELQDLELVRPVIGSGIVPTLSASPASLDFGGCPMGDRRDIVVTLRNEHASLPVDWTVPNVSHITVMPASGKIGPLSTQEVVVTFSPKSIGHHQRNVRVMYCKSLYSLLVYAIGWGEVATVPREKRRKGLEANVDDFAPQYKFVDQENVKAQRAAAAAAAREDGRPITLTRIMKSKSTSMDHAESSMLLRSVLLERTGETTEYALSPSGMQEYIRNKQVYNDYIRKAGREGNKTKGSKKDVDIFGTDDVELGLYRKLKSPRLSVDEIVHDRLYELRPAEADDGGPRGVTGIRYSHDETKLMRKKHKAAPLTQAETRDCGRALEAWQLGLVSCGPMRLDFGTMFVRSSATRSFSVFNDLPSSILVTVSTSDIDELKRSIPSSQVIPSAKAAGFDIVLSSATPQQFQRHVNVVINGRHQRKFIVKANIVPVKLNLSESEVNFRIASDDLNQTFVERITLSNEGNAPASYAWDISDPECLSIRACDSSNVSSVHPKCNSVQEIVFTPPPNGQPIEGLLTLHVRDGPDQTVRVFAHCPPASCQFLTRKCDFGTVACGMAQERSILVGNNGNYAAAYQVLDVPDGVTVKPNRGVVPVDGRVELTASLTVHKPAHIDSYIILKIRAGKSIRIPVQAMVMLPDIRIVEEEISFGALTLGGVATTSCTFLNAGAVEGTVFVNCTPHPEFSLRMQHVLDSKGQELGVSEVDPQTMVAISSDELAAETTGQKKTDGDIKITSPCLTATHNTPLDDDEESEAKLRAYKLVLPPGYTVKTELTYNPQELGQQVFEFPIVASGGGSVPDNLRKVVSAEALRPRMILSTSVVDFKSRVVSKDSVVPASSEFSFENVDECPTRWQIDTAALARHAGVFHLEPSEGVLQPNQAAVVRMTFKPKEAMKYSVDLPVYISSPHSGTSSGASEALPVDMSQPYLNIQVLGEGSIPKLSFDRAELIVPVAALNERTVATFDILNEGYDNKEVFQTASTDCYGIVVEFPEGGQLSGSRGKVPVEVVFSSPKAVSIVTKLEFGVKSLYNDSQEQTVYSIRVCAIADNSMFTLPAGARPQSEAQPLEPEFLVRWLNSNALRVPIDRFPEDCIAQNGRHLIDAIEALSGKPVKLAGPGTPRAGKGQVTDGPRSRDLHRAEQLVKTYEQIMQYLLLCGARLAHVRPEYFLSSEHFVKYCMAKYEPGTFSRRQLERLFPMFTYHAWSSTFLQIIKLFFVSRVTVKKWRGLIATETKSIQETKGEGAQLPLELQALADTRTLQETDSLSLPENVLLRWLNYCFIKSNKGRFTARKIENFAEHVKDCLPFSLAIEAYHPVCQIAYRLSVPAATAEDIQANAQQLMQCFTTIGLEFPLTLSDFTEGEVAPRDMVLLTQFLFETLPSFSPKATVLFPTPLGVPSIKIIEITNPAKGQIRYSCAIQGSKEFVLSTDHKSIVIPGGRGKIDLPVEFKSHFSRPAEAVLTLTSQRENNLYAAPMVFKLISSCTGKSPRKSFDVSATLYEVAVLEVEVDSPFGVDSEFQISMNFHLATSASNKAPRKSKLASPIGAFHIDSTKVRVKKGNTSRVVLHFLPFEVGHFVATLAFFDPNAGEFIYEVTGASKLPQPNETQANFLTVKSGEVGSKELLIPTKNAPLEKALQWLQKRGKKPPTMPESVIYSVHLGSRYMTAPKEFTTGNKQGDGKLEIKFKPREPGIYPCTVILSSTYDYRVYKIEAKGTAPNTLASLSFETFARRPIVQDIPVVNATDQDWTIKATLRGDSGGVFGGPREFVAKRASNGQKKVTTYPLKFSPDWACQVTDHLILQNVSTNDVYEYELRGEAKKPLAEDHIVVECTAREQTSVTLTVPNYSVKDVIYEVESDLLDIFGDPTLAVPSSGKADYIVNARPLQARTVTGSVKFAEPGTGRFVWYTIELRVSPPKPEDVVKLSCVVRQAVSLSIDLANPLNTEASFFVTVVGDGLVGEDEFVLPPKESGKYELMYSPLKPTALERGSVVFLNEQLGEFWYQLELVADQPPPEELELLECDLGKSVKTSFAIENPTSKEAVLRVRNTNKVNFRMLTKRLVLPPLGLCSIEMEYMPSALESDQRAELTLTNSNAGTWEFILVGRGLQPSQVAELSAIAQVNKTVSESVSFRNPLLERLEVEVSLDNAPGSSGAFKLLGKKRSLVVRPLETVQVAYSFTPSTMSAQTTTLIVKSAKEPALSWKYRITGIAEAPTDAAPICFTVEARQALDTFYTLTLLGLDLEEGEKPSDALFCELEVPDAQKTVVRKSFQVDLAQQAIEGIAREKNQVALSVKFSPLRPFVGLGSLVVSKRDGGGRWRFDIRLEATYPPVDDVITIESPLNKATSVAFHLCNFTETYAEFEAFFEADSAFEFSVTPTSGVLEPASAPPDETGQRGTAFIVTYKPTEYGKPVMGKLIIRTDDVLWSYLVKGTHPAYTAPTTVKSKVVTHLSPEIEEEIARRRQIQGPSEASQLFEQWLKQRTMSTIHPPSCHLEWVHRKEIFGEGIKRVNNIALFHKYPHLLQQQQQQPLPEEPVKQSSRKRSVSFDARTTEGDKQAKLQPVWMPSPMTEREQNLLKLMCTHYLPKESPTLTPSVRLKVRRYLQYLMFVDPGFKDYVLCNSDNASKLLQSIGTLLEAKNYKRLPVHKAVQMATSRCVDIPAILQKASAS</sequence>
<evidence type="ECO:0000256" key="1">
    <source>
        <dbReference type="SAM" id="MobiDB-lite"/>
    </source>
</evidence>
<dbReference type="SUPFAM" id="SSF47576">
    <property type="entry name" value="Calponin-homology domain, CH-domain"/>
    <property type="match status" value="1"/>
</dbReference>
<evidence type="ECO:0000313" key="4">
    <source>
        <dbReference type="Proteomes" id="UP000591131"/>
    </source>
</evidence>
<dbReference type="PANTHER" id="PTHR45912">
    <property type="entry name" value="CILIA- AND FLAGELLA-ASSOCIATED PROTEIN 47"/>
    <property type="match status" value="1"/>
</dbReference>
<dbReference type="InterPro" id="IPR036872">
    <property type="entry name" value="CH_dom_sf"/>
</dbReference>
<dbReference type="InterPro" id="IPR001715">
    <property type="entry name" value="CH_dom"/>
</dbReference>
<dbReference type="Proteomes" id="UP000591131">
    <property type="component" value="Unassembled WGS sequence"/>
</dbReference>